<proteinExistence type="predicted"/>
<protein>
    <submittedName>
        <fullName evidence="1">Uncharacterized protein</fullName>
    </submittedName>
</protein>
<dbReference type="AlphaFoldDB" id="A0A974HF35"/>
<gene>
    <name evidence="1" type="ORF">XELAEV_18030434mg</name>
</gene>
<evidence type="ECO:0000313" key="2">
    <source>
        <dbReference type="Proteomes" id="UP000694892"/>
    </source>
</evidence>
<evidence type="ECO:0000313" key="1">
    <source>
        <dbReference type="EMBL" id="OCT75256.1"/>
    </source>
</evidence>
<accession>A0A974HF35</accession>
<reference evidence="2" key="1">
    <citation type="journal article" date="2016" name="Nature">
        <title>Genome evolution in the allotetraploid frog Xenopus laevis.</title>
        <authorList>
            <person name="Session A.M."/>
            <person name="Uno Y."/>
            <person name="Kwon T."/>
            <person name="Chapman J.A."/>
            <person name="Toyoda A."/>
            <person name="Takahashi S."/>
            <person name="Fukui A."/>
            <person name="Hikosaka A."/>
            <person name="Suzuki A."/>
            <person name="Kondo M."/>
            <person name="van Heeringen S.J."/>
            <person name="Quigley I."/>
            <person name="Heinz S."/>
            <person name="Ogino H."/>
            <person name="Ochi H."/>
            <person name="Hellsten U."/>
            <person name="Lyons J.B."/>
            <person name="Simakov O."/>
            <person name="Putnam N."/>
            <person name="Stites J."/>
            <person name="Kuroki Y."/>
            <person name="Tanaka T."/>
            <person name="Michiue T."/>
            <person name="Watanabe M."/>
            <person name="Bogdanovic O."/>
            <person name="Lister R."/>
            <person name="Georgiou G."/>
            <person name="Paranjpe S.S."/>
            <person name="van Kruijsbergen I."/>
            <person name="Shu S."/>
            <person name="Carlson J."/>
            <person name="Kinoshita T."/>
            <person name="Ohta Y."/>
            <person name="Mawaribuchi S."/>
            <person name="Jenkins J."/>
            <person name="Grimwood J."/>
            <person name="Schmutz J."/>
            <person name="Mitros T."/>
            <person name="Mozaffari S.V."/>
            <person name="Suzuki Y."/>
            <person name="Haramoto Y."/>
            <person name="Yamamoto T.S."/>
            <person name="Takagi C."/>
            <person name="Heald R."/>
            <person name="Miller K."/>
            <person name="Haudenschild C."/>
            <person name="Kitzman J."/>
            <person name="Nakayama T."/>
            <person name="Izutsu Y."/>
            <person name="Robert J."/>
            <person name="Fortriede J."/>
            <person name="Burns K."/>
            <person name="Lotay V."/>
            <person name="Karimi K."/>
            <person name="Yasuoka Y."/>
            <person name="Dichmann D.S."/>
            <person name="Flajnik M.F."/>
            <person name="Houston D.W."/>
            <person name="Shendure J."/>
            <person name="DuPasquier L."/>
            <person name="Vize P.D."/>
            <person name="Zorn A.M."/>
            <person name="Ito M."/>
            <person name="Marcotte E.M."/>
            <person name="Wallingford J.B."/>
            <person name="Ito Y."/>
            <person name="Asashima M."/>
            <person name="Ueno N."/>
            <person name="Matsuda Y."/>
            <person name="Veenstra G.J."/>
            <person name="Fujiyama A."/>
            <person name="Harland R.M."/>
            <person name="Taira M."/>
            <person name="Rokhsar D.S."/>
        </authorList>
    </citation>
    <scope>NUCLEOTIDE SEQUENCE [LARGE SCALE GENOMIC DNA]</scope>
    <source>
        <strain evidence="2">J</strain>
    </source>
</reference>
<name>A0A974HF35_XENLA</name>
<organism evidence="1 2">
    <name type="scientific">Xenopus laevis</name>
    <name type="common">African clawed frog</name>
    <dbReference type="NCBI Taxonomy" id="8355"/>
    <lineage>
        <taxon>Eukaryota</taxon>
        <taxon>Metazoa</taxon>
        <taxon>Chordata</taxon>
        <taxon>Craniata</taxon>
        <taxon>Vertebrata</taxon>
        <taxon>Euteleostomi</taxon>
        <taxon>Amphibia</taxon>
        <taxon>Batrachia</taxon>
        <taxon>Anura</taxon>
        <taxon>Pipoidea</taxon>
        <taxon>Pipidae</taxon>
        <taxon>Xenopodinae</taxon>
        <taxon>Xenopus</taxon>
        <taxon>Xenopus</taxon>
    </lineage>
</organism>
<dbReference type="Proteomes" id="UP000694892">
    <property type="component" value="Chromosome 6L"/>
</dbReference>
<dbReference type="EMBL" id="CM004476">
    <property type="protein sequence ID" value="OCT75256.1"/>
    <property type="molecule type" value="Genomic_DNA"/>
</dbReference>
<sequence length="83" mass="8964">MFPTRTLFCPISHMCDVTQSKHNNNLPHTGLMGKSLRYVAVGVGCLCAVHSYTGSLTCYKVGLIPISVCLWEGSDCAPPTFSV</sequence>